<reference evidence="9 10" key="1">
    <citation type="submission" date="2024-05" db="EMBL/GenBank/DDBJ databases">
        <authorList>
            <person name="Wallberg A."/>
        </authorList>
    </citation>
    <scope>NUCLEOTIDE SEQUENCE [LARGE SCALE GENOMIC DNA]</scope>
</reference>
<protein>
    <recommendedName>
        <fullName evidence="8">C2H2-type domain-containing protein</fullName>
    </recommendedName>
</protein>
<dbReference type="AlphaFoldDB" id="A0AAV2QAQ3"/>
<evidence type="ECO:0000313" key="10">
    <source>
        <dbReference type="Proteomes" id="UP001497623"/>
    </source>
</evidence>
<evidence type="ECO:0000256" key="3">
    <source>
        <dbReference type="ARBA" id="ARBA00022737"/>
    </source>
</evidence>
<feature type="domain" description="C2H2-type" evidence="8">
    <location>
        <begin position="276"/>
        <end position="299"/>
    </location>
</feature>
<dbReference type="GO" id="GO:0005634">
    <property type="term" value="C:nucleus"/>
    <property type="evidence" value="ECO:0007669"/>
    <property type="project" value="UniProtKB-SubCell"/>
</dbReference>
<dbReference type="Gene3D" id="3.30.160.60">
    <property type="entry name" value="Classic Zinc Finger"/>
    <property type="match status" value="3"/>
</dbReference>
<proteinExistence type="predicted"/>
<dbReference type="SUPFAM" id="SSF57667">
    <property type="entry name" value="beta-beta-alpha zinc fingers"/>
    <property type="match status" value="2"/>
</dbReference>
<keyword evidence="6" id="KW-0539">Nucleus</keyword>
<dbReference type="GO" id="GO:0000981">
    <property type="term" value="F:DNA-binding transcription factor activity, RNA polymerase II-specific"/>
    <property type="evidence" value="ECO:0007669"/>
    <property type="project" value="TreeGrafter"/>
</dbReference>
<evidence type="ECO:0000256" key="5">
    <source>
        <dbReference type="ARBA" id="ARBA00022833"/>
    </source>
</evidence>
<comment type="subcellular location">
    <subcellularLocation>
        <location evidence="1">Nucleus</location>
    </subcellularLocation>
</comment>
<keyword evidence="2" id="KW-0479">Metal-binding</keyword>
<dbReference type="Pfam" id="PF00096">
    <property type="entry name" value="zf-C2H2"/>
    <property type="match status" value="1"/>
</dbReference>
<evidence type="ECO:0000256" key="2">
    <source>
        <dbReference type="ARBA" id="ARBA00022723"/>
    </source>
</evidence>
<gene>
    <name evidence="9" type="ORF">MNOR_LOCUS9871</name>
</gene>
<evidence type="ECO:0000256" key="1">
    <source>
        <dbReference type="ARBA" id="ARBA00004123"/>
    </source>
</evidence>
<dbReference type="InterPro" id="IPR036236">
    <property type="entry name" value="Znf_C2H2_sf"/>
</dbReference>
<dbReference type="PROSITE" id="PS50157">
    <property type="entry name" value="ZINC_FINGER_C2H2_2"/>
    <property type="match status" value="5"/>
</dbReference>
<evidence type="ECO:0000256" key="6">
    <source>
        <dbReference type="ARBA" id="ARBA00023242"/>
    </source>
</evidence>
<feature type="domain" description="C2H2-type" evidence="8">
    <location>
        <begin position="307"/>
        <end position="330"/>
    </location>
</feature>
<evidence type="ECO:0000259" key="8">
    <source>
        <dbReference type="PROSITE" id="PS50157"/>
    </source>
</evidence>
<dbReference type="EMBL" id="CAXKWB010004864">
    <property type="protein sequence ID" value="CAL4075706.1"/>
    <property type="molecule type" value="Genomic_DNA"/>
</dbReference>
<dbReference type="GO" id="GO:0008270">
    <property type="term" value="F:zinc ion binding"/>
    <property type="evidence" value="ECO:0007669"/>
    <property type="project" value="UniProtKB-KW"/>
</dbReference>
<keyword evidence="5" id="KW-0862">Zinc</keyword>
<evidence type="ECO:0000256" key="7">
    <source>
        <dbReference type="PROSITE-ProRule" id="PRU00042"/>
    </source>
</evidence>
<comment type="caution">
    <text evidence="9">The sequence shown here is derived from an EMBL/GenBank/DDBJ whole genome shotgun (WGS) entry which is preliminary data.</text>
</comment>
<feature type="domain" description="C2H2-type" evidence="8">
    <location>
        <begin position="10"/>
        <end position="41"/>
    </location>
</feature>
<keyword evidence="4 7" id="KW-0863">Zinc-finger</keyword>
<keyword evidence="3" id="KW-0677">Repeat</keyword>
<evidence type="ECO:0000256" key="4">
    <source>
        <dbReference type="ARBA" id="ARBA00022771"/>
    </source>
</evidence>
<dbReference type="Proteomes" id="UP001497623">
    <property type="component" value="Unassembled WGS sequence"/>
</dbReference>
<organism evidence="9 10">
    <name type="scientific">Meganyctiphanes norvegica</name>
    <name type="common">Northern krill</name>
    <name type="synonym">Thysanopoda norvegica</name>
    <dbReference type="NCBI Taxonomy" id="48144"/>
    <lineage>
        <taxon>Eukaryota</taxon>
        <taxon>Metazoa</taxon>
        <taxon>Ecdysozoa</taxon>
        <taxon>Arthropoda</taxon>
        <taxon>Crustacea</taxon>
        <taxon>Multicrustacea</taxon>
        <taxon>Malacostraca</taxon>
        <taxon>Eumalacostraca</taxon>
        <taxon>Eucarida</taxon>
        <taxon>Euphausiacea</taxon>
        <taxon>Euphausiidae</taxon>
        <taxon>Meganyctiphanes</taxon>
    </lineage>
</organism>
<name>A0AAV2QAQ3_MEGNR</name>
<feature type="domain" description="C2H2-type" evidence="8">
    <location>
        <begin position="338"/>
        <end position="366"/>
    </location>
</feature>
<feature type="non-terminal residue" evidence="9">
    <location>
        <position position="465"/>
    </location>
</feature>
<evidence type="ECO:0000313" key="9">
    <source>
        <dbReference type="EMBL" id="CAL4075706.1"/>
    </source>
</evidence>
<sequence>MGGIHGKKRFQCEKCEKPFSWRLDLIDHLKECMTAHKKKKSNSILDGYILEFCFLCGLRVLGEQSEEAAIISGSSQLKHSQQPVIEVLARIVEDNEIKVHSDHTIVLCKACLDNINKWDATEQQLKELGRDISDTFRKRKSKYKEVEPNYKVSRLKVQNMVKNEDNFLDLENSLEGTKESDVIINIDDGRERDESSSNLQEFSRETKNSRKIEFHCDCGKKVVGMDALVDHQLTSGCKVRMASFPCKYCATVFSERKLFIQHKKLCEQRSQINGGYECDICGRRFLQRGRVEAHKRDVHKIGTEDQLLCSYCGRTFGNSYSMKNHLAREHGIGEVKKIVCDLCGGKFCNRSTLQNHMKNVHKEKKFECHICSKKFPTAGTMNHHMNEMHNNMYTYDCNICGQQFNVGFKYRQHIHDPKRIRNMYNTLRLGRGGWGTVFSVTDYLFLSYGGISSAIFQKKIYVCQI</sequence>
<feature type="domain" description="C2H2-type" evidence="8">
    <location>
        <begin position="366"/>
        <end position="394"/>
    </location>
</feature>
<accession>A0AAV2QAQ3</accession>
<dbReference type="PANTHER" id="PTHR24394:SF29">
    <property type="entry name" value="MYONEURIN"/>
    <property type="match status" value="1"/>
</dbReference>
<dbReference type="PANTHER" id="PTHR24394">
    <property type="entry name" value="ZINC FINGER PROTEIN"/>
    <property type="match status" value="1"/>
</dbReference>
<dbReference type="InterPro" id="IPR013087">
    <property type="entry name" value="Znf_C2H2_type"/>
</dbReference>
<dbReference type="Pfam" id="PF13894">
    <property type="entry name" value="zf-C2H2_4"/>
    <property type="match status" value="2"/>
</dbReference>
<dbReference type="SMART" id="SM00355">
    <property type="entry name" value="ZnF_C2H2"/>
    <property type="match status" value="7"/>
</dbReference>
<dbReference type="PROSITE" id="PS00028">
    <property type="entry name" value="ZINC_FINGER_C2H2_1"/>
    <property type="match status" value="4"/>
</dbReference>
<keyword evidence="10" id="KW-1185">Reference proteome</keyword>